<evidence type="ECO:0000256" key="6">
    <source>
        <dbReference type="ARBA" id="ARBA00022622"/>
    </source>
</evidence>
<dbReference type="Pfam" id="PF07983">
    <property type="entry name" value="X8"/>
    <property type="match status" value="1"/>
</dbReference>
<keyword evidence="10" id="KW-0472">Membrane</keyword>
<dbReference type="GO" id="GO:0005975">
    <property type="term" value="P:carbohydrate metabolic process"/>
    <property type="evidence" value="ECO:0007669"/>
    <property type="project" value="InterPro"/>
</dbReference>
<gene>
    <name evidence="19" type="ORF">GIB67_009846</name>
</gene>
<evidence type="ECO:0000256" key="2">
    <source>
        <dbReference type="ARBA" id="ARBA00004609"/>
    </source>
</evidence>
<dbReference type="FunFam" id="3.20.20.80:FF:000008">
    <property type="entry name" value="Glucan endo-1,3-beta-glucosidase 5"/>
    <property type="match status" value="1"/>
</dbReference>
<dbReference type="InterPro" id="IPR000490">
    <property type="entry name" value="Glyco_hydro_17"/>
</dbReference>
<dbReference type="InterPro" id="IPR044965">
    <property type="entry name" value="Glyco_hydro_17_plant"/>
</dbReference>
<dbReference type="GO" id="GO:0042973">
    <property type="term" value="F:glucan endo-1,3-beta-D-glucosidase activity"/>
    <property type="evidence" value="ECO:0007669"/>
    <property type="project" value="UniProtKB-EC"/>
</dbReference>
<feature type="chain" id="PRO_5029546102" description="glucan endo-1,3-beta-D-glucosidase" evidence="17">
    <location>
        <begin position="21"/>
        <end position="482"/>
    </location>
</feature>
<evidence type="ECO:0000256" key="16">
    <source>
        <dbReference type="RuleBase" id="RU004336"/>
    </source>
</evidence>
<accession>A0A7J7LMH0</accession>
<dbReference type="SMART" id="SM00768">
    <property type="entry name" value="X8"/>
    <property type="match status" value="1"/>
</dbReference>
<comment type="similarity">
    <text evidence="3 15">Belongs to the glycosyl hydrolase 17 family.</text>
</comment>
<evidence type="ECO:0000256" key="17">
    <source>
        <dbReference type="SAM" id="SignalP"/>
    </source>
</evidence>
<keyword evidence="8 16" id="KW-0378">Hydrolase</keyword>
<dbReference type="PANTHER" id="PTHR32227">
    <property type="entry name" value="GLUCAN ENDO-1,3-BETA-GLUCOSIDASE BG1-RELATED-RELATED"/>
    <property type="match status" value="1"/>
</dbReference>
<evidence type="ECO:0000256" key="3">
    <source>
        <dbReference type="ARBA" id="ARBA00008773"/>
    </source>
</evidence>
<dbReference type="PROSITE" id="PS00587">
    <property type="entry name" value="GLYCOSYL_HYDROL_F17"/>
    <property type="match status" value="1"/>
</dbReference>
<dbReference type="EC" id="3.2.1.39" evidence="4"/>
<keyword evidence="12" id="KW-0325">Glycoprotein</keyword>
<feature type="domain" description="X8" evidence="18">
    <location>
        <begin position="361"/>
        <end position="445"/>
    </location>
</feature>
<keyword evidence="13" id="KW-0449">Lipoprotein</keyword>
<dbReference type="SUPFAM" id="SSF51445">
    <property type="entry name" value="(Trans)glycosidases"/>
    <property type="match status" value="1"/>
</dbReference>
<evidence type="ECO:0000256" key="5">
    <source>
        <dbReference type="ARBA" id="ARBA00022475"/>
    </source>
</evidence>
<evidence type="ECO:0000256" key="7">
    <source>
        <dbReference type="ARBA" id="ARBA00022729"/>
    </source>
</evidence>
<dbReference type="InterPro" id="IPR017853">
    <property type="entry name" value="GH"/>
</dbReference>
<dbReference type="GO" id="GO:0098552">
    <property type="term" value="C:side of membrane"/>
    <property type="evidence" value="ECO:0007669"/>
    <property type="project" value="UniProtKB-KW"/>
</dbReference>
<sequence length="482" mass="52951">MGIFVIVVSIICFMLVAVRSNNIIGANWGTQATHPLAPDRVVGMLRQNGFQKIKLFDADYGTLQALSKSGIEVMVGIPNDMLATLATSMKAAEKWVAKNVSSHVSTNGVNIRYVAVGNEPFLQTYNGTFLRTTFPALRNIQSALIKAGLGTQVKVTVPLNADVYESSSTLPSGGDFRADIHDLMLAIVKFLNDNGAPFTVNIYPFISLYIDPNFPVEYAFFDGNSSPVIDGQLSYTNMFDANHDTLVWALERNGYGNIPIIVGEIGWPTDGDRNANLQYAQRFSQGFMSHINKGTPKRPSPLNAYLFSLIDEDAKSIDPGNFERHWGIFYIDGLPKYQLNLGTTNTGTLVAARGITYQSKRWCVMSPSAKLEDPEVAPAVSYACSLGDCTSLGYGTSCGNLDARGNISYAFNSYYQINNQREIACKFPNLSIVTKTDPSTRSCRFGIMIEPYYGASGEHRVKWLQKLSSLVVSFVFLLLSSL</sequence>
<evidence type="ECO:0000313" key="19">
    <source>
        <dbReference type="EMBL" id="KAF6143865.1"/>
    </source>
</evidence>
<comment type="caution">
    <text evidence="19">The sequence shown here is derived from an EMBL/GenBank/DDBJ whole genome shotgun (WGS) entry which is preliminary data.</text>
</comment>
<keyword evidence="5" id="KW-1003">Cell membrane</keyword>
<proteinExistence type="inferred from homology"/>
<keyword evidence="6" id="KW-0336">GPI-anchor</keyword>
<evidence type="ECO:0000256" key="9">
    <source>
        <dbReference type="ARBA" id="ARBA00022821"/>
    </source>
</evidence>
<keyword evidence="14 16" id="KW-0326">Glycosidase</keyword>
<organism evidence="19 20">
    <name type="scientific">Kingdonia uniflora</name>
    <dbReference type="NCBI Taxonomy" id="39325"/>
    <lineage>
        <taxon>Eukaryota</taxon>
        <taxon>Viridiplantae</taxon>
        <taxon>Streptophyta</taxon>
        <taxon>Embryophyta</taxon>
        <taxon>Tracheophyta</taxon>
        <taxon>Spermatophyta</taxon>
        <taxon>Magnoliopsida</taxon>
        <taxon>Ranunculales</taxon>
        <taxon>Circaeasteraceae</taxon>
        <taxon>Kingdonia</taxon>
    </lineage>
</organism>
<evidence type="ECO:0000256" key="8">
    <source>
        <dbReference type="ARBA" id="ARBA00022801"/>
    </source>
</evidence>
<evidence type="ECO:0000256" key="13">
    <source>
        <dbReference type="ARBA" id="ARBA00023288"/>
    </source>
</evidence>
<keyword evidence="20" id="KW-1185">Reference proteome</keyword>
<reference evidence="19 20" key="1">
    <citation type="journal article" date="2020" name="IScience">
        <title>Genome Sequencing of the Endangered Kingdonia uniflora (Circaeasteraceae, Ranunculales) Reveals Potential Mechanisms of Evolutionary Specialization.</title>
        <authorList>
            <person name="Sun Y."/>
            <person name="Deng T."/>
            <person name="Zhang A."/>
            <person name="Moore M.J."/>
            <person name="Landis J.B."/>
            <person name="Lin N."/>
            <person name="Zhang H."/>
            <person name="Zhang X."/>
            <person name="Huang J."/>
            <person name="Zhang X."/>
            <person name="Sun H."/>
            <person name="Wang H."/>
        </authorList>
    </citation>
    <scope>NUCLEOTIDE SEQUENCE [LARGE SCALE GENOMIC DNA]</scope>
    <source>
        <strain evidence="19">TB1705</strain>
        <tissue evidence="19">Leaf</tissue>
    </source>
</reference>
<dbReference type="AlphaFoldDB" id="A0A7J7LMH0"/>
<dbReference type="FunFam" id="1.20.58.1040:FF:000002">
    <property type="entry name" value="Glucan endo-1,3-beta-glucosidase 8"/>
    <property type="match status" value="1"/>
</dbReference>
<evidence type="ECO:0000256" key="4">
    <source>
        <dbReference type="ARBA" id="ARBA00012780"/>
    </source>
</evidence>
<feature type="signal peptide" evidence="17">
    <location>
        <begin position="1"/>
        <end position="20"/>
    </location>
</feature>
<dbReference type="Gene3D" id="3.20.20.80">
    <property type="entry name" value="Glycosidases"/>
    <property type="match status" value="1"/>
</dbReference>
<dbReference type="Pfam" id="PF00332">
    <property type="entry name" value="Glyco_hydro_17"/>
    <property type="match status" value="1"/>
</dbReference>
<name>A0A7J7LMH0_9MAGN</name>
<evidence type="ECO:0000256" key="1">
    <source>
        <dbReference type="ARBA" id="ARBA00000382"/>
    </source>
</evidence>
<keyword evidence="11" id="KW-1015">Disulfide bond</keyword>
<dbReference type="OrthoDB" id="1293114at2759"/>
<evidence type="ECO:0000256" key="12">
    <source>
        <dbReference type="ARBA" id="ARBA00023180"/>
    </source>
</evidence>
<evidence type="ECO:0000256" key="11">
    <source>
        <dbReference type="ARBA" id="ARBA00023157"/>
    </source>
</evidence>
<dbReference type="Gene3D" id="1.20.58.1040">
    <property type="match status" value="1"/>
</dbReference>
<protein>
    <recommendedName>
        <fullName evidence="4">glucan endo-1,3-beta-D-glucosidase</fullName>
        <ecNumber evidence="4">3.2.1.39</ecNumber>
    </recommendedName>
</protein>
<dbReference type="GO" id="GO:0005886">
    <property type="term" value="C:plasma membrane"/>
    <property type="evidence" value="ECO:0007669"/>
    <property type="project" value="UniProtKB-SubCell"/>
</dbReference>
<dbReference type="InterPro" id="IPR012946">
    <property type="entry name" value="X8"/>
</dbReference>
<evidence type="ECO:0000256" key="10">
    <source>
        <dbReference type="ARBA" id="ARBA00023136"/>
    </source>
</evidence>
<dbReference type="Proteomes" id="UP000541444">
    <property type="component" value="Unassembled WGS sequence"/>
</dbReference>
<comment type="catalytic activity">
    <reaction evidence="1">
        <text>Hydrolysis of (1-&gt;3)-beta-D-glucosidic linkages in (1-&gt;3)-beta-D-glucans.</text>
        <dbReference type="EC" id="3.2.1.39"/>
    </reaction>
</comment>
<evidence type="ECO:0000256" key="14">
    <source>
        <dbReference type="ARBA" id="ARBA00023295"/>
    </source>
</evidence>
<dbReference type="EMBL" id="JACGCM010002165">
    <property type="protein sequence ID" value="KAF6143865.1"/>
    <property type="molecule type" value="Genomic_DNA"/>
</dbReference>
<comment type="subcellular location">
    <subcellularLocation>
        <location evidence="2">Cell membrane</location>
        <topology evidence="2">Lipid-anchor</topology>
        <topology evidence="2">GPI-anchor</topology>
    </subcellularLocation>
</comment>
<evidence type="ECO:0000313" key="20">
    <source>
        <dbReference type="Proteomes" id="UP000541444"/>
    </source>
</evidence>
<keyword evidence="9" id="KW-0611">Plant defense</keyword>
<evidence type="ECO:0000259" key="18">
    <source>
        <dbReference type="SMART" id="SM00768"/>
    </source>
</evidence>
<dbReference type="GO" id="GO:0006952">
    <property type="term" value="P:defense response"/>
    <property type="evidence" value="ECO:0007669"/>
    <property type="project" value="UniProtKB-KW"/>
</dbReference>
<evidence type="ECO:0000256" key="15">
    <source>
        <dbReference type="RuleBase" id="RU004335"/>
    </source>
</evidence>
<keyword evidence="7 17" id="KW-0732">Signal</keyword>